<evidence type="ECO:0000313" key="2">
    <source>
        <dbReference type="EMBL" id="KAK7035605.1"/>
    </source>
</evidence>
<comment type="caution">
    <text evidence="2">The sequence shown here is derived from an EMBL/GenBank/DDBJ whole genome shotgun (WGS) entry which is preliminary data.</text>
</comment>
<evidence type="ECO:0000313" key="3">
    <source>
        <dbReference type="Proteomes" id="UP001362999"/>
    </source>
</evidence>
<sequence length="261" mass="29032">MPFTPDETISQNYSDTTTPLFLPLLLPYSYYSSTLHPASHIYPSPPRSRSTSSAYKHSQRLALPSTGVIWARRDAYIEVRQGPGASGDQIRDGDGEAGMVLDNTYPPPHDDENDGAPETLISERYHRHHRLRAHEVGGVFNSTTVKARQPGMRGRWRDASGNGNDKEEEEDASPLLHASRGLVPVPEPIRTDRRQSVSPSSKAAQVDASTPPPKQLLSITLRRPNPNRLPPPHLLPPDVFLRVRVRLKIAYPAHSSLDPRQ</sequence>
<dbReference type="Proteomes" id="UP001362999">
    <property type="component" value="Unassembled WGS sequence"/>
</dbReference>
<protein>
    <submittedName>
        <fullName evidence="2">Uncharacterized protein</fullName>
    </submittedName>
</protein>
<proteinExistence type="predicted"/>
<evidence type="ECO:0000256" key="1">
    <source>
        <dbReference type="SAM" id="MobiDB-lite"/>
    </source>
</evidence>
<accession>A0AAW0CA21</accession>
<keyword evidence="3" id="KW-1185">Reference proteome</keyword>
<reference evidence="2 3" key="1">
    <citation type="journal article" date="2024" name="J Genomics">
        <title>Draft genome sequencing and assembly of Favolaschia claudopus CIRM-BRFM 2984 isolated from oak limbs.</title>
        <authorList>
            <person name="Navarro D."/>
            <person name="Drula E."/>
            <person name="Chaduli D."/>
            <person name="Cazenave R."/>
            <person name="Ahrendt S."/>
            <person name="Wang J."/>
            <person name="Lipzen A."/>
            <person name="Daum C."/>
            <person name="Barry K."/>
            <person name="Grigoriev I.V."/>
            <person name="Favel A."/>
            <person name="Rosso M.N."/>
            <person name="Martin F."/>
        </authorList>
    </citation>
    <scope>NUCLEOTIDE SEQUENCE [LARGE SCALE GENOMIC DNA]</scope>
    <source>
        <strain evidence="2 3">CIRM-BRFM 2984</strain>
    </source>
</reference>
<dbReference type="EMBL" id="JAWWNJ010000019">
    <property type="protein sequence ID" value="KAK7035605.1"/>
    <property type="molecule type" value="Genomic_DNA"/>
</dbReference>
<feature type="region of interest" description="Disordered" evidence="1">
    <location>
        <begin position="142"/>
        <end position="234"/>
    </location>
</feature>
<name>A0AAW0CA21_9AGAR</name>
<dbReference type="AlphaFoldDB" id="A0AAW0CA21"/>
<organism evidence="2 3">
    <name type="scientific">Favolaschia claudopus</name>
    <dbReference type="NCBI Taxonomy" id="2862362"/>
    <lineage>
        <taxon>Eukaryota</taxon>
        <taxon>Fungi</taxon>
        <taxon>Dikarya</taxon>
        <taxon>Basidiomycota</taxon>
        <taxon>Agaricomycotina</taxon>
        <taxon>Agaricomycetes</taxon>
        <taxon>Agaricomycetidae</taxon>
        <taxon>Agaricales</taxon>
        <taxon>Marasmiineae</taxon>
        <taxon>Mycenaceae</taxon>
        <taxon>Favolaschia</taxon>
    </lineage>
</organism>
<gene>
    <name evidence="2" type="ORF">R3P38DRAFT_3183407</name>
</gene>